<gene>
    <name evidence="3" type="ORF">M430DRAFT_30454</name>
</gene>
<keyword evidence="2" id="KW-1133">Transmembrane helix</keyword>
<dbReference type="RefSeq" id="XP_024717713.1">
    <property type="nucleotide sequence ID" value="XM_024865949.1"/>
</dbReference>
<dbReference type="Proteomes" id="UP000241818">
    <property type="component" value="Unassembled WGS sequence"/>
</dbReference>
<evidence type="ECO:0000313" key="3">
    <source>
        <dbReference type="EMBL" id="PSS10534.1"/>
    </source>
</evidence>
<name>A0A2T3ASR3_AMORE</name>
<protein>
    <submittedName>
        <fullName evidence="3">Uncharacterized protein</fullName>
    </submittedName>
</protein>
<feature type="compositionally biased region" description="Low complexity" evidence="1">
    <location>
        <begin position="457"/>
        <end position="469"/>
    </location>
</feature>
<feature type="transmembrane region" description="Helical" evidence="2">
    <location>
        <begin position="368"/>
        <end position="393"/>
    </location>
</feature>
<evidence type="ECO:0000256" key="1">
    <source>
        <dbReference type="SAM" id="MobiDB-lite"/>
    </source>
</evidence>
<feature type="region of interest" description="Disordered" evidence="1">
    <location>
        <begin position="453"/>
        <end position="523"/>
    </location>
</feature>
<dbReference type="STRING" id="857342.A0A2T3ASR3"/>
<dbReference type="AlphaFoldDB" id="A0A2T3ASR3"/>
<organism evidence="3 4">
    <name type="scientific">Amorphotheca resinae ATCC 22711</name>
    <dbReference type="NCBI Taxonomy" id="857342"/>
    <lineage>
        <taxon>Eukaryota</taxon>
        <taxon>Fungi</taxon>
        <taxon>Dikarya</taxon>
        <taxon>Ascomycota</taxon>
        <taxon>Pezizomycotina</taxon>
        <taxon>Leotiomycetes</taxon>
        <taxon>Helotiales</taxon>
        <taxon>Amorphothecaceae</taxon>
        <taxon>Amorphotheca</taxon>
    </lineage>
</organism>
<evidence type="ECO:0000313" key="4">
    <source>
        <dbReference type="Proteomes" id="UP000241818"/>
    </source>
</evidence>
<dbReference type="GeneID" id="36574030"/>
<feature type="compositionally biased region" description="Basic and acidic residues" evidence="1">
    <location>
        <begin position="486"/>
        <end position="504"/>
    </location>
</feature>
<sequence>MAAAPREGQAWFLKSSLKSPGYDGSKSDDFYSWMLLEVVYNNSEDEASNGPPPLHYPNHPRTGQQVFQGGSLPVLFSHYEFTSYSRYEFMSVMYGPSAEDIKRTYRIKSNIIRSQLHRQTGNPSVCYIAVPLPKPEERFMWIDLTYPVRAFMIPSAHTAHPQYTGHAIFSRLDVRGRKGLPAAYRLKGQYQKEIDELKNKIKKWDSYRPHNFRWVRQHNMLVAKHNKVWDRMKEAGPEGEAESEPGLKPDYRKPDGKVPSQVYARVPFDKSLTYEPYGWGLLPDWTVRIDVLELGHQLLIPWSRRTEEYRNIYACFALFDRRAVHGSPAIADFDMAQAIDLAQAQSAEQGVKLKYEADEPDEKFITDLLVGFVAVGLGLIPAVGPLVAFGWSIMYEVMTDTDKFIKAAGVGGKAPALTQALVDSRETFKPMMKAAGKSLFKLHQEQGDKRPIRIDAGEGNEQENSQQQSETDKNGDGNPAEGSEVGNEKVDLDSETVGQKDDSGPFRFIIPAGEVEVVDGKAK</sequence>
<feature type="compositionally biased region" description="Basic and acidic residues" evidence="1">
    <location>
        <begin position="245"/>
        <end position="256"/>
    </location>
</feature>
<evidence type="ECO:0000256" key="2">
    <source>
        <dbReference type="SAM" id="Phobius"/>
    </source>
</evidence>
<accession>A0A2T3ASR3</accession>
<dbReference type="EMBL" id="KZ679016">
    <property type="protein sequence ID" value="PSS10534.1"/>
    <property type="molecule type" value="Genomic_DNA"/>
</dbReference>
<keyword evidence="2" id="KW-0472">Membrane</keyword>
<proteinExistence type="predicted"/>
<dbReference type="OrthoDB" id="4770905at2759"/>
<feature type="region of interest" description="Disordered" evidence="1">
    <location>
        <begin position="232"/>
        <end position="256"/>
    </location>
</feature>
<keyword evidence="4" id="KW-1185">Reference proteome</keyword>
<reference evidence="3 4" key="1">
    <citation type="journal article" date="2018" name="New Phytol.">
        <title>Comparative genomics and transcriptomics depict ericoid mycorrhizal fungi as versatile saprotrophs and plant mutualists.</title>
        <authorList>
            <person name="Martino E."/>
            <person name="Morin E."/>
            <person name="Grelet G.A."/>
            <person name="Kuo A."/>
            <person name="Kohler A."/>
            <person name="Daghino S."/>
            <person name="Barry K.W."/>
            <person name="Cichocki N."/>
            <person name="Clum A."/>
            <person name="Dockter R.B."/>
            <person name="Hainaut M."/>
            <person name="Kuo R.C."/>
            <person name="LaButti K."/>
            <person name="Lindahl B.D."/>
            <person name="Lindquist E.A."/>
            <person name="Lipzen A."/>
            <person name="Khouja H.R."/>
            <person name="Magnuson J."/>
            <person name="Murat C."/>
            <person name="Ohm R.A."/>
            <person name="Singer S.W."/>
            <person name="Spatafora J.W."/>
            <person name="Wang M."/>
            <person name="Veneault-Fourrey C."/>
            <person name="Henrissat B."/>
            <person name="Grigoriev I.V."/>
            <person name="Martin F.M."/>
            <person name="Perotto S."/>
        </authorList>
    </citation>
    <scope>NUCLEOTIDE SEQUENCE [LARGE SCALE GENOMIC DNA]</scope>
    <source>
        <strain evidence="3 4">ATCC 22711</strain>
    </source>
</reference>
<dbReference type="InParanoid" id="A0A2T3ASR3"/>
<keyword evidence="2" id="KW-0812">Transmembrane</keyword>